<dbReference type="AlphaFoldDB" id="A0A645GC41"/>
<dbReference type="InterPro" id="IPR011063">
    <property type="entry name" value="TilS/TtcA_N"/>
</dbReference>
<dbReference type="PIRSF" id="PIRSF004976">
    <property type="entry name" value="ATPase_YdaO"/>
    <property type="match status" value="1"/>
</dbReference>
<organism evidence="3">
    <name type="scientific">bioreactor metagenome</name>
    <dbReference type="NCBI Taxonomy" id="1076179"/>
    <lineage>
        <taxon>unclassified sequences</taxon>
        <taxon>metagenomes</taxon>
        <taxon>ecological metagenomes</taxon>
    </lineage>
</organism>
<evidence type="ECO:0000256" key="1">
    <source>
        <dbReference type="ARBA" id="ARBA00022679"/>
    </source>
</evidence>
<dbReference type="EMBL" id="VSSQ01069414">
    <property type="protein sequence ID" value="MPN21433.1"/>
    <property type="molecule type" value="Genomic_DNA"/>
</dbReference>
<evidence type="ECO:0000313" key="3">
    <source>
        <dbReference type="EMBL" id="MPN21433.1"/>
    </source>
</evidence>
<dbReference type="Pfam" id="PF01171">
    <property type="entry name" value="ATP_bind_3"/>
    <property type="match status" value="1"/>
</dbReference>
<name>A0A645GC41_9ZZZZ</name>
<keyword evidence="1 3" id="KW-0808">Transferase</keyword>
<dbReference type="PANTHER" id="PTHR43686">
    <property type="entry name" value="SULFURTRANSFERASE-RELATED"/>
    <property type="match status" value="1"/>
</dbReference>
<reference evidence="3" key="1">
    <citation type="submission" date="2019-08" db="EMBL/GenBank/DDBJ databases">
        <authorList>
            <person name="Kucharzyk K."/>
            <person name="Murdoch R.W."/>
            <person name="Higgins S."/>
            <person name="Loffler F."/>
        </authorList>
    </citation>
    <scope>NUCLEOTIDE SEQUENCE</scope>
</reference>
<dbReference type="SUPFAM" id="SSF52402">
    <property type="entry name" value="Adenine nucleotide alpha hydrolases-like"/>
    <property type="match status" value="1"/>
</dbReference>
<dbReference type="GO" id="GO:0008033">
    <property type="term" value="P:tRNA processing"/>
    <property type="evidence" value="ECO:0007669"/>
    <property type="project" value="InterPro"/>
</dbReference>
<sequence>MRKAIVEFDLLEPGDRVLVGLSGGKDSTLLMYALAHLVRHLPWPVELAAMHIDLGFKSPEESDYSLLAARAAAAGLSFQVERLDMSQDILHNEEQNSCSRCAYWRRALIHNNAKTRGFNKVAFAHHLDDAVETYLMGLLYSGQLGTFMPKTFLDRTEVTVIRPFAYIRARDIIGAVNKLDIQIPPSPCPLDGYTQRTRVKELIRMLCQENPLVFDHLVSGMREGKRQHLWPAVVDRKELRQKNLAFWRPRQSAEGEGKE</sequence>
<dbReference type="InterPro" id="IPR014729">
    <property type="entry name" value="Rossmann-like_a/b/a_fold"/>
</dbReference>
<dbReference type="CDD" id="cd24138">
    <property type="entry name" value="TtcA-like"/>
    <property type="match status" value="1"/>
</dbReference>
<comment type="caution">
    <text evidence="3">The sequence shown here is derived from an EMBL/GenBank/DDBJ whole genome shotgun (WGS) entry which is preliminary data.</text>
</comment>
<dbReference type="GO" id="GO:0016740">
    <property type="term" value="F:transferase activity"/>
    <property type="evidence" value="ECO:0007669"/>
    <property type="project" value="UniProtKB-KW"/>
</dbReference>
<dbReference type="Gene3D" id="3.40.50.620">
    <property type="entry name" value="HUPs"/>
    <property type="match status" value="1"/>
</dbReference>
<dbReference type="EC" id="2.8.1.-" evidence="3"/>
<dbReference type="InterPro" id="IPR035107">
    <property type="entry name" value="tRNA_thiolation_TtcA_Ctu1"/>
</dbReference>
<proteinExistence type="predicted"/>
<feature type="domain" description="tRNA(Ile)-lysidine/2-thiocytidine synthase N-terminal" evidence="2">
    <location>
        <begin position="17"/>
        <end position="178"/>
    </location>
</feature>
<protein>
    <submittedName>
        <fullName evidence="3">tRNA-cytidine(32) 2-sulfurtransferase</fullName>
        <ecNumber evidence="3">2.8.1.-</ecNumber>
    </submittedName>
</protein>
<gene>
    <name evidence="3" type="primary">ttcA_35</name>
    <name evidence="3" type="ORF">SDC9_168812</name>
</gene>
<dbReference type="PANTHER" id="PTHR43686:SF1">
    <property type="entry name" value="AMINOTRAN_5 DOMAIN-CONTAINING PROTEIN"/>
    <property type="match status" value="1"/>
</dbReference>
<accession>A0A645GC41</accession>
<evidence type="ECO:0000259" key="2">
    <source>
        <dbReference type="Pfam" id="PF01171"/>
    </source>
</evidence>